<reference evidence="2" key="1">
    <citation type="submission" date="2021-06" db="EMBL/GenBank/DDBJ databases">
        <authorList>
            <person name="Huq M.A."/>
        </authorList>
    </citation>
    <scope>NUCLEOTIDE SEQUENCE</scope>
    <source>
        <strain evidence="2">MAH-26</strain>
    </source>
</reference>
<accession>A0A9E2W7W2</accession>
<dbReference type="EMBL" id="JAHSPG010000003">
    <property type="protein sequence ID" value="MBV4357002.1"/>
    <property type="molecule type" value="Genomic_DNA"/>
</dbReference>
<name>A0A9E2W7W2_9BACT</name>
<feature type="chain" id="PRO_5038474951" evidence="1">
    <location>
        <begin position="19"/>
        <end position="136"/>
    </location>
</feature>
<comment type="caution">
    <text evidence="2">The sequence shown here is derived from an EMBL/GenBank/DDBJ whole genome shotgun (WGS) entry which is preliminary data.</text>
</comment>
<dbReference type="AlphaFoldDB" id="A0A9E2W7W2"/>
<sequence length="136" mass="15480">MKFIFILCLLFFCGIVTAQKKTVPVNKVYTKVDVEAEFKGGASVWARFLNKNLQVPKKCVDNDELDNFPSAITFIVRRNGSVDSIKTNREDGSCWNSEIVRFIKLTDGMWNPALIHGKAVDSYYKLANMCVKFETE</sequence>
<dbReference type="RefSeq" id="WP_217790630.1">
    <property type="nucleotide sequence ID" value="NZ_JAHSPG010000003.1"/>
</dbReference>
<proteinExistence type="predicted"/>
<dbReference type="Proteomes" id="UP000812270">
    <property type="component" value="Unassembled WGS sequence"/>
</dbReference>
<keyword evidence="3" id="KW-1185">Reference proteome</keyword>
<evidence type="ECO:0000313" key="3">
    <source>
        <dbReference type="Proteomes" id="UP000812270"/>
    </source>
</evidence>
<protein>
    <submittedName>
        <fullName evidence="2">Uncharacterized protein</fullName>
    </submittedName>
</protein>
<gene>
    <name evidence="2" type="ORF">KTO63_07600</name>
</gene>
<evidence type="ECO:0000313" key="2">
    <source>
        <dbReference type="EMBL" id="MBV4357002.1"/>
    </source>
</evidence>
<keyword evidence="1" id="KW-0732">Signal</keyword>
<feature type="signal peptide" evidence="1">
    <location>
        <begin position="1"/>
        <end position="18"/>
    </location>
</feature>
<organism evidence="2 3">
    <name type="scientific">Pinibacter aurantiacus</name>
    <dbReference type="NCBI Taxonomy" id="2851599"/>
    <lineage>
        <taxon>Bacteria</taxon>
        <taxon>Pseudomonadati</taxon>
        <taxon>Bacteroidota</taxon>
        <taxon>Chitinophagia</taxon>
        <taxon>Chitinophagales</taxon>
        <taxon>Chitinophagaceae</taxon>
        <taxon>Pinibacter</taxon>
    </lineage>
</organism>
<evidence type="ECO:0000256" key="1">
    <source>
        <dbReference type="SAM" id="SignalP"/>
    </source>
</evidence>